<dbReference type="InterPro" id="IPR021005">
    <property type="entry name" value="Znf_CGNR"/>
</dbReference>
<reference evidence="2 3" key="1">
    <citation type="submission" date="2020-08" db="EMBL/GenBank/DDBJ databases">
        <title>Sequencing the genomes of 1000 actinobacteria strains.</title>
        <authorList>
            <person name="Klenk H.-P."/>
        </authorList>
    </citation>
    <scope>NUCLEOTIDE SEQUENCE [LARGE SCALE GENOMIC DNA]</scope>
    <source>
        <strain evidence="2 3">DSM 105498</strain>
    </source>
</reference>
<name>A0A7W4VSS0_9ACTN</name>
<dbReference type="Pfam" id="PF11706">
    <property type="entry name" value="zf-CGNR"/>
    <property type="match status" value="1"/>
</dbReference>
<dbReference type="PANTHER" id="PTHR35525">
    <property type="entry name" value="BLL6575 PROTEIN"/>
    <property type="match status" value="1"/>
</dbReference>
<accession>A0A7W4VSS0</accession>
<protein>
    <submittedName>
        <fullName evidence="2">Putative RNA-binding Zn ribbon-like protein</fullName>
    </submittedName>
</protein>
<dbReference type="Proteomes" id="UP000589626">
    <property type="component" value="Unassembled WGS sequence"/>
</dbReference>
<evidence type="ECO:0000313" key="2">
    <source>
        <dbReference type="EMBL" id="MBB3040709.1"/>
    </source>
</evidence>
<dbReference type="PANTHER" id="PTHR35525:SF3">
    <property type="entry name" value="BLL6575 PROTEIN"/>
    <property type="match status" value="1"/>
</dbReference>
<sequence>MPLANDTTITLQAAVVLANSAIGTDTLTELDQLDAWYAEYLHTGRRATSSDELDSVRAVRPILYDLLSADRDRAAELVNELLAESGTVPQLVRHGDWDWHLHGVSPDAGPATRIVVDTAMAMVDVIRDDEMSRLGICADETCTGIVLDLSRNRSRRFCSTACGNRNAVAAYRARQARGS</sequence>
<evidence type="ECO:0000313" key="3">
    <source>
        <dbReference type="Proteomes" id="UP000589626"/>
    </source>
</evidence>
<dbReference type="SUPFAM" id="SSF160904">
    <property type="entry name" value="Jann2411-like"/>
    <property type="match status" value="1"/>
</dbReference>
<proteinExistence type="predicted"/>
<feature type="domain" description="Zinc finger CGNR" evidence="1">
    <location>
        <begin position="133"/>
        <end position="175"/>
    </location>
</feature>
<evidence type="ECO:0000259" key="1">
    <source>
        <dbReference type="Pfam" id="PF11706"/>
    </source>
</evidence>
<dbReference type="InterPro" id="IPR010852">
    <property type="entry name" value="ABATE"/>
</dbReference>
<gene>
    <name evidence="2" type="ORF">FHU40_000510</name>
</gene>
<dbReference type="RefSeq" id="WP_183590708.1">
    <property type="nucleotide sequence ID" value="NZ_JACHWR010000001.1"/>
</dbReference>
<dbReference type="Pfam" id="PF07336">
    <property type="entry name" value="ABATE"/>
    <property type="match status" value="1"/>
</dbReference>
<dbReference type="Gene3D" id="1.10.3300.10">
    <property type="entry name" value="Jann2411-like domain"/>
    <property type="match status" value="1"/>
</dbReference>
<dbReference type="AlphaFoldDB" id="A0A7W4VSS0"/>
<comment type="caution">
    <text evidence="2">The sequence shown here is derived from an EMBL/GenBank/DDBJ whole genome shotgun (WGS) entry which is preliminary data.</text>
</comment>
<dbReference type="EMBL" id="JACHWR010000001">
    <property type="protein sequence ID" value="MBB3040709.1"/>
    <property type="molecule type" value="Genomic_DNA"/>
</dbReference>
<dbReference type="InterPro" id="IPR023286">
    <property type="entry name" value="ABATE_dom_sf"/>
</dbReference>
<keyword evidence="3" id="KW-1185">Reference proteome</keyword>
<organism evidence="2 3">
    <name type="scientific">Nocardioides soli</name>
    <dbReference type="NCBI Taxonomy" id="1036020"/>
    <lineage>
        <taxon>Bacteria</taxon>
        <taxon>Bacillati</taxon>
        <taxon>Actinomycetota</taxon>
        <taxon>Actinomycetes</taxon>
        <taxon>Propionibacteriales</taxon>
        <taxon>Nocardioidaceae</taxon>
        <taxon>Nocardioides</taxon>
    </lineage>
</organism>